<organism evidence="2 3">
    <name type="scientific">Rurimicrobium arvi</name>
    <dbReference type="NCBI Taxonomy" id="2049916"/>
    <lineage>
        <taxon>Bacteria</taxon>
        <taxon>Pseudomonadati</taxon>
        <taxon>Bacteroidota</taxon>
        <taxon>Chitinophagia</taxon>
        <taxon>Chitinophagales</taxon>
        <taxon>Chitinophagaceae</taxon>
        <taxon>Rurimicrobium</taxon>
    </lineage>
</organism>
<dbReference type="RefSeq" id="WP_344826561.1">
    <property type="nucleotide sequence ID" value="NZ_BAABEZ010000022.1"/>
</dbReference>
<feature type="chain" id="PRO_5046455261" evidence="1">
    <location>
        <begin position="21"/>
        <end position="259"/>
    </location>
</feature>
<keyword evidence="1" id="KW-0732">Signal</keyword>
<proteinExistence type="predicted"/>
<evidence type="ECO:0000313" key="3">
    <source>
        <dbReference type="Proteomes" id="UP001501410"/>
    </source>
</evidence>
<evidence type="ECO:0000256" key="1">
    <source>
        <dbReference type="SAM" id="SignalP"/>
    </source>
</evidence>
<keyword evidence="3" id="KW-1185">Reference proteome</keyword>
<reference evidence="3" key="1">
    <citation type="journal article" date="2019" name="Int. J. Syst. Evol. Microbiol.">
        <title>The Global Catalogue of Microorganisms (GCM) 10K type strain sequencing project: providing services to taxonomists for standard genome sequencing and annotation.</title>
        <authorList>
            <consortium name="The Broad Institute Genomics Platform"/>
            <consortium name="The Broad Institute Genome Sequencing Center for Infectious Disease"/>
            <person name="Wu L."/>
            <person name="Ma J."/>
        </authorList>
    </citation>
    <scope>NUCLEOTIDE SEQUENCE [LARGE SCALE GENOMIC DNA]</scope>
    <source>
        <strain evidence="3">JCM 31921</strain>
    </source>
</reference>
<dbReference type="EMBL" id="BAABEZ010000022">
    <property type="protein sequence ID" value="GAA4456147.1"/>
    <property type="molecule type" value="Genomic_DNA"/>
</dbReference>
<dbReference type="InterPro" id="IPR025245">
    <property type="entry name" value="DUF4197"/>
</dbReference>
<protein>
    <submittedName>
        <fullName evidence="2">DUF4197 domain-containing protein</fullName>
    </submittedName>
</protein>
<name>A0ABP8MXP1_9BACT</name>
<comment type="caution">
    <text evidence="2">The sequence shown here is derived from an EMBL/GenBank/DDBJ whole genome shotgun (WGS) entry which is preliminary data.</text>
</comment>
<dbReference type="Pfam" id="PF13852">
    <property type="entry name" value="DUF4197"/>
    <property type="match status" value="1"/>
</dbReference>
<feature type="signal peptide" evidence="1">
    <location>
        <begin position="1"/>
        <end position="20"/>
    </location>
</feature>
<gene>
    <name evidence="2" type="ORF">GCM10023092_20980</name>
</gene>
<evidence type="ECO:0000313" key="2">
    <source>
        <dbReference type="EMBL" id="GAA4456147.1"/>
    </source>
</evidence>
<accession>A0ABP8MXP1</accession>
<dbReference type="Proteomes" id="UP001501410">
    <property type="component" value="Unassembled WGS sequence"/>
</dbReference>
<sequence>MKKALVSLLMIAACINYSKAQGVSGLLNKIKSGSGNGISTTQSNGSTKQPVSSNLLGNDEVVRGLREALQLGAQTATKNLSATNGFFGNALIKILMPPEVRTIESKMRQFGFGKLMDNLVLSMNRAAEDASGKALPILASTISSFTIYDGIEILKGSDDAATQLLKTRTTPQLTAAFRPIISSSMSKYNVEQLWSQVFTSYNSLPIIKNKVNTDLTGYITERALSGLFVTIAQQEKTIRKDPVGTGSDLITRVFGSVMK</sequence>